<dbReference type="AlphaFoldDB" id="A0AA90TTQ5"/>
<reference evidence="2" key="1">
    <citation type="submission" date="2023-08" db="EMBL/GenBank/DDBJ databases">
        <title>Nitrogen cycling bacteria in agricultural field soils.</title>
        <authorList>
            <person name="Jang J."/>
        </authorList>
    </citation>
    <scope>NUCLEOTIDE SEQUENCE</scope>
    <source>
        <strain evidence="2">PS3-36</strain>
    </source>
</reference>
<keyword evidence="1" id="KW-0812">Transmembrane</keyword>
<dbReference type="RefSeq" id="WP_308913450.1">
    <property type="nucleotide sequence ID" value="NZ_JAVGVR010000001.1"/>
</dbReference>
<accession>A0AA90TTQ5</accession>
<keyword evidence="1" id="KW-0472">Membrane</keyword>
<evidence type="ECO:0000256" key="1">
    <source>
        <dbReference type="SAM" id="Phobius"/>
    </source>
</evidence>
<comment type="caution">
    <text evidence="2">The sequence shown here is derived from an EMBL/GenBank/DDBJ whole genome shotgun (WGS) entry which is preliminary data.</text>
</comment>
<keyword evidence="1" id="KW-1133">Transmembrane helix</keyword>
<sequence>MNKAILKGILSVLIGVMVFGFLFLWQKDMGFMPNFFFSITAGILGYMVISPLIMSNEERNNFESTFDKWLDDREK</sequence>
<dbReference type="EMBL" id="JAVGVR010000001">
    <property type="protein sequence ID" value="MDQ6598064.1"/>
    <property type="molecule type" value="Genomic_DNA"/>
</dbReference>
<protein>
    <submittedName>
        <fullName evidence="2">Uncharacterized protein</fullName>
    </submittedName>
</protein>
<evidence type="ECO:0000313" key="3">
    <source>
        <dbReference type="Proteomes" id="UP001178888"/>
    </source>
</evidence>
<evidence type="ECO:0000313" key="2">
    <source>
        <dbReference type="EMBL" id="MDQ6598064.1"/>
    </source>
</evidence>
<name>A0AA90TTQ5_9BACI</name>
<gene>
    <name evidence="2" type="ORF">RCG21_17170</name>
</gene>
<keyword evidence="3" id="KW-1185">Reference proteome</keyword>
<feature type="transmembrane region" description="Helical" evidence="1">
    <location>
        <begin position="5"/>
        <end position="25"/>
    </location>
</feature>
<proteinExistence type="predicted"/>
<dbReference type="Proteomes" id="UP001178888">
    <property type="component" value="Unassembled WGS sequence"/>
</dbReference>
<organism evidence="2 3">
    <name type="scientific">Bacillus salipaludis</name>
    <dbReference type="NCBI Taxonomy" id="2547811"/>
    <lineage>
        <taxon>Bacteria</taxon>
        <taxon>Bacillati</taxon>
        <taxon>Bacillota</taxon>
        <taxon>Bacilli</taxon>
        <taxon>Bacillales</taxon>
        <taxon>Bacillaceae</taxon>
        <taxon>Bacillus</taxon>
    </lineage>
</organism>
<feature type="transmembrane region" description="Helical" evidence="1">
    <location>
        <begin position="31"/>
        <end position="49"/>
    </location>
</feature>